<keyword evidence="3" id="KW-1185">Reference proteome</keyword>
<comment type="caution">
    <text evidence="2">The sequence shown here is derived from an EMBL/GenBank/DDBJ whole genome shotgun (WGS) entry which is preliminary data.</text>
</comment>
<reference evidence="2" key="1">
    <citation type="journal article" date="2023" name="G3 (Bethesda)">
        <title>A reference genome for the long-term kleptoplast-retaining sea slug Elysia crispata morphotype clarki.</title>
        <authorList>
            <person name="Eastman K.E."/>
            <person name="Pendleton A.L."/>
            <person name="Shaikh M.A."/>
            <person name="Suttiyut T."/>
            <person name="Ogas R."/>
            <person name="Tomko P."/>
            <person name="Gavelis G."/>
            <person name="Widhalm J.R."/>
            <person name="Wisecaver J.H."/>
        </authorList>
    </citation>
    <scope>NUCLEOTIDE SEQUENCE</scope>
    <source>
        <strain evidence="2">ECLA1</strain>
    </source>
</reference>
<protein>
    <submittedName>
        <fullName evidence="2">Uncharacterized protein</fullName>
    </submittedName>
</protein>
<gene>
    <name evidence="2" type="ORF">RRG08_011284</name>
</gene>
<evidence type="ECO:0000313" key="2">
    <source>
        <dbReference type="EMBL" id="KAK3772302.1"/>
    </source>
</evidence>
<sequence>MRTCSGTMTASQHGQLETRRSNLQTSYLSRACERVLVHGSASHSGCSVPPDSSCPSGVQARPKGLLQVSCLSARDGG</sequence>
<dbReference type="AlphaFoldDB" id="A0AAE0ZPN6"/>
<evidence type="ECO:0000313" key="3">
    <source>
        <dbReference type="Proteomes" id="UP001283361"/>
    </source>
</evidence>
<dbReference type="EMBL" id="JAWDGP010003640">
    <property type="protein sequence ID" value="KAK3772302.1"/>
    <property type="molecule type" value="Genomic_DNA"/>
</dbReference>
<organism evidence="2 3">
    <name type="scientific">Elysia crispata</name>
    <name type="common">lettuce slug</name>
    <dbReference type="NCBI Taxonomy" id="231223"/>
    <lineage>
        <taxon>Eukaryota</taxon>
        <taxon>Metazoa</taxon>
        <taxon>Spiralia</taxon>
        <taxon>Lophotrochozoa</taxon>
        <taxon>Mollusca</taxon>
        <taxon>Gastropoda</taxon>
        <taxon>Heterobranchia</taxon>
        <taxon>Euthyneura</taxon>
        <taxon>Panpulmonata</taxon>
        <taxon>Sacoglossa</taxon>
        <taxon>Placobranchoidea</taxon>
        <taxon>Plakobranchidae</taxon>
        <taxon>Elysia</taxon>
    </lineage>
</organism>
<accession>A0AAE0ZPN6</accession>
<proteinExistence type="predicted"/>
<dbReference type="Proteomes" id="UP001283361">
    <property type="component" value="Unassembled WGS sequence"/>
</dbReference>
<name>A0AAE0ZPN6_9GAST</name>
<feature type="region of interest" description="Disordered" evidence="1">
    <location>
        <begin position="1"/>
        <end position="21"/>
    </location>
</feature>
<evidence type="ECO:0000256" key="1">
    <source>
        <dbReference type="SAM" id="MobiDB-lite"/>
    </source>
</evidence>